<dbReference type="SUPFAM" id="SSF54160">
    <property type="entry name" value="Chromo domain-like"/>
    <property type="match status" value="1"/>
</dbReference>
<dbReference type="PROSITE" id="PS50280">
    <property type="entry name" value="SET"/>
    <property type="match status" value="1"/>
</dbReference>
<evidence type="ECO:0000256" key="7">
    <source>
        <dbReference type="ARBA" id="ARBA00022833"/>
    </source>
</evidence>
<evidence type="ECO:0000256" key="9">
    <source>
        <dbReference type="SAM" id="MobiDB-lite"/>
    </source>
</evidence>
<keyword evidence="8" id="KW-0137">Centromere</keyword>
<feature type="compositionally biased region" description="Basic and acidic residues" evidence="9">
    <location>
        <begin position="472"/>
        <end position="483"/>
    </location>
</feature>
<reference evidence="13" key="1">
    <citation type="submission" date="2014-07" db="EMBL/GenBank/DDBJ databases">
        <authorList>
            <person name="Martin A.A"/>
            <person name="De Silva N."/>
        </authorList>
    </citation>
    <scope>NUCLEOTIDE SEQUENCE</scope>
</reference>
<keyword evidence="6" id="KW-0479">Metal-binding</keyword>
<keyword evidence="5" id="KW-0949">S-adenosyl-L-methionine</keyword>
<dbReference type="AlphaFoldDB" id="A0A0K0FTV0"/>
<dbReference type="SMART" id="SM00317">
    <property type="entry name" value="SET"/>
    <property type="match status" value="1"/>
</dbReference>
<name>A0A0K0FTV0_STRVS</name>
<dbReference type="SMART" id="SM00298">
    <property type="entry name" value="CHROMO"/>
    <property type="match status" value="1"/>
</dbReference>
<evidence type="ECO:0000259" key="11">
    <source>
        <dbReference type="PROSITE" id="PS50280"/>
    </source>
</evidence>
<keyword evidence="13" id="KW-1185">Reference proteome</keyword>
<dbReference type="InterPro" id="IPR016197">
    <property type="entry name" value="Chromo-like_dom_sf"/>
</dbReference>
<evidence type="ECO:0000256" key="5">
    <source>
        <dbReference type="ARBA" id="ARBA00022691"/>
    </source>
</evidence>
<dbReference type="PROSITE" id="PS50868">
    <property type="entry name" value="POST_SET"/>
    <property type="match status" value="1"/>
</dbReference>
<dbReference type="Gene3D" id="2.170.270.10">
    <property type="entry name" value="SET domain"/>
    <property type="match status" value="1"/>
</dbReference>
<dbReference type="InterPro" id="IPR000953">
    <property type="entry name" value="Chromo/chromo_shadow_dom"/>
</dbReference>
<evidence type="ECO:0000256" key="3">
    <source>
        <dbReference type="ARBA" id="ARBA00022603"/>
    </source>
</evidence>
<sequence>MNNFKSSERINEEFVIIIIIIFFSEHKELSKTLLSTSNAEKNLQMFSLKKSKNIQQQEGSDSDDNSQGTFPVEMILAYNPETKLYLVKWEKYCWSAVTWEPYENIKHCKKFLKYNKDRDRVLTKLRSTEYFRKLRPFLFPKNEDQYVNIFGAFSLELAIRNCDEDLPPIYVINWVDHEIPPEFSYVPSIIIKPKFAEDININSQVEPCTNCVAEKNTDYCEQYKKHFLKNHINFNVKEVRMSCTEKCNCARTPCPTRVADSGRTSKLIIAKTINKGWGLFAGDNIKDGEFICEYVGELISRNQAVSRKNDYMFDMDYMFGHDSDHSGNAKFSIDAYKYGNEGRFANHSCNPNARAISIYSQFKCEDYHKIGFFAKKNILFGDEITIDYFGAEIENNTDRFSMAPCNCGAENCRKNIPIMNNLTKKKVNGSRDDTPEAEQAILNKLGIVEYNEMFTPEKFYRNQKLSKLLRRDKREGASARDKSNTICSDKSSERSLSHNSDNVKWSNKFNEHAET</sequence>
<dbReference type="Pfam" id="PF00856">
    <property type="entry name" value="SET"/>
    <property type="match status" value="1"/>
</dbReference>
<evidence type="ECO:0000256" key="4">
    <source>
        <dbReference type="ARBA" id="ARBA00022679"/>
    </source>
</evidence>
<dbReference type="Proteomes" id="UP000035680">
    <property type="component" value="Unassembled WGS sequence"/>
</dbReference>
<evidence type="ECO:0000259" key="12">
    <source>
        <dbReference type="PROSITE" id="PS50868"/>
    </source>
</evidence>
<dbReference type="Pfam" id="PF00385">
    <property type="entry name" value="Chromo"/>
    <property type="match status" value="1"/>
</dbReference>
<dbReference type="InterPro" id="IPR001214">
    <property type="entry name" value="SET_dom"/>
</dbReference>
<dbReference type="InterPro" id="IPR050973">
    <property type="entry name" value="H3K9_Histone-Lys_N-MTase"/>
</dbReference>
<dbReference type="PANTHER" id="PTHR46223">
    <property type="entry name" value="HISTONE-LYSINE N-METHYLTRANSFERASE SUV39H"/>
    <property type="match status" value="1"/>
</dbReference>
<feature type="compositionally biased region" description="Polar residues" evidence="9">
    <location>
        <begin position="497"/>
        <end position="508"/>
    </location>
</feature>
<dbReference type="GO" id="GO:0008168">
    <property type="term" value="F:methyltransferase activity"/>
    <property type="evidence" value="ECO:0007669"/>
    <property type="project" value="UniProtKB-KW"/>
</dbReference>
<dbReference type="GO" id="GO:0032259">
    <property type="term" value="P:methylation"/>
    <property type="evidence" value="ECO:0007669"/>
    <property type="project" value="UniProtKB-KW"/>
</dbReference>
<accession>A0A0K0FTV0</accession>
<keyword evidence="3" id="KW-0489">Methyltransferase</keyword>
<evidence type="ECO:0000313" key="13">
    <source>
        <dbReference type="Proteomes" id="UP000035680"/>
    </source>
</evidence>
<feature type="region of interest" description="Disordered" evidence="9">
    <location>
        <begin position="471"/>
        <end position="515"/>
    </location>
</feature>
<dbReference type="InterPro" id="IPR046341">
    <property type="entry name" value="SET_dom_sf"/>
</dbReference>
<feature type="domain" description="Post-SET" evidence="12">
    <location>
        <begin position="401"/>
        <end position="417"/>
    </location>
</feature>
<evidence type="ECO:0000256" key="2">
    <source>
        <dbReference type="ARBA" id="ARBA00022454"/>
    </source>
</evidence>
<feature type="domain" description="SET" evidence="11">
    <location>
        <begin position="265"/>
        <end position="389"/>
    </location>
</feature>
<feature type="domain" description="Chromo" evidence="10">
    <location>
        <begin position="70"/>
        <end position="113"/>
    </location>
</feature>
<dbReference type="PROSITE" id="PS50013">
    <property type="entry name" value="CHROMO_2"/>
    <property type="match status" value="1"/>
</dbReference>
<comment type="subcellular location">
    <subcellularLocation>
        <location evidence="1">Chromosome</location>
        <location evidence="1">Centromere</location>
    </subcellularLocation>
</comment>
<dbReference type="Gene3D" id="2.40.50.40">
    <property type="match status" value="1"/>
</dbReference>
<reference evidence="14" key="2">
    <citation type="submission" date="2015-08" db="UniProtKB">
        <authorList>
            <consortium name="WormBaseParasite"/>
        </authorList>
    </citation>
    <scope>IDENTIFICATION</scope>
</reference>
<dbReference type="SUPFAM" id="SSF82199">
    <property type="entry name" value="SET domain"/>
    <property type="match status" value="1"/>
</dbReference>
<dbReference type="GO" id="GO:0046872">
    <property type="term" value="F:metal ion binding"/>
    <property type="evidence" value="ECO:0007669"/>
    <property type="project" value="UniProtKB-KW"/>
</dbReference>
<proteinExistence type="predicted"/>
<evidence type="ECO:0000256" key="6">
    <source>
        <dbReference type="ARBA" id="ARBA00022723"/>
    </source>
</evidence>
<dbReference type="GO" id="GO:0000775">
    <property type="term" value="C:chromosome, centromeric region"/>
    <property type="evidence" value="ECO:0007669"/>
    <property type="project" value="UniProtKB-SubCell"/>
</dbReference>
<dbReference type="InterPro" id="IPR003616">
    <property type="entry name" value="Post-SET_dom"/>
</dbReference>
<evidence type="ECO:0000313" key="14">
    <source>
        <dbReference type="WBParaSite" id="SVE_1576200.1"/>
    </source>
</evidence>
<keyword evidence="2" id="KW-0158">Chromosome</keyword>
<keyword evidence="7" id="KW-0862">Zinc</keyword>
<evidence type="ECO:0000259" key="10">
    <source>
        <dbReference type="PROSITE" id="PS50013"/>
    </source>
</evidence>
<evidence type="ECO:0000256" key="8">
    <source>
        <dbReference type="ARBA" id="ARBA00023328"/>
    </source>
</evidence>
<dbReference type="STRING" id="75913.A0A0K0FTV0"/>
<organism evidence="13 14">
    <name type="scientific">Strongyloides venezuelensis</name>
    <name type="common">Threadworm</name>
    <dbReference type="NCBI Taxonomy" id="75913"/>
    <lineage>
        <taxon>Eukaryota</taxon>
        <taxon>Metazoa</taxon>
        <taxon>Ecdysozoa</taxon>
        <taxon>Nematoda</taxon>
        <taxon>Chromadorea</taxon>
        <taxon>Rhabditida</taxon>
        <taxon>Tylenchina</taxon>
        <taxon>Panagrolaimomorpha</taxon>
        <taxon>Strongyloidoidea</taxon>
        <taxon>Strongyloididae</taxon>
        <taxon>Strongyloides</taxon>
    </lineage>
</organism>
<evidence type="ECO:0000256" key="1">
    <source>
        <dbReference type="ARBA" id="ARBA00004584"/>
    </source>
</evidence>
<keyword evidence="4" id="KW-0808">Transferase</keyword>
<dbReference type="PANTHER" id="PTHR46223:SF3">
    <property type="entry name" value="HISTONE-LYSINE N-METHYLTRANSFERASE SET-23"/>
    <property type="match status" value="1"/>
</dbReference>
<dbReference type="WBParaSite" id="SVE_1576200.1">
    <property type="protein sequence ID" value="SVE_1576200.1"/>
    <property type="gene ID" value="SVE_1576200"/>
</dbReference>
<protein>
    <submittedName>
        <fullName evidence="14">Histone-lysine N-methyltransferase</fullName>
    </submittedName>
</protein>
<dbReference type="InterPro" id="IPR023780">
    <property type="entry name" value="Chromo_domain"/>
</dbReference>